<organism evidence="6 7">
    <name type="scientific">Paenibacillus enshidis</name>
    <dbReference type="NCBI Taxonomy" id="1458439"/>
    <lineage>
        <taxon>Bacteria</taxon>
        <taxon>Bacillati</taxon>
        <taxon>Bacillota</taxon>
        <taxon>Bacilli</taxon>
        <taxon>Bacillales</taxon>
        <taxon>Paenibacillaceae</taxon>
        <taxon>Paenibacillus</taxon>
    </lineage>
</organism>
<keyword evidence="4 5" id="KW-0472">Membrane</keyword>
<feature type="transmembrane region" description="Helical" evidence="5">
    <location>
        <begin position="33"/>
        <end position="51"/>
    </location>
</feature>
<dbReference type="PANTHER" id="PTHR35529:SF2">
    <property type="entry name" value="SPORULATION PROTEIN YTAF-RELATED"/>
    <property type="match status" value="1"/>
</dbReference>
<evidence type="ECO:0000256" key="3">
    <source>
        <dbReference type="ARBA" id="ARBA00022989"/>
    </source>
</evidence>
<proteinExistence type="predicted"/>
<keyword evidence="2 5" id="KW-0812">Transmembrane</keyword>
<evidence type="ECO:0000313" key="6">
    <source>
        <dbReference type="EMBL" id="MFB5267397.1"/>
    </source>
</evidence>
<dbReference type="InterPro" id="IPR003810">
    <property type="entry name" value="Mntp/YtaF"/>
</dbReference>
<keyword evidence="1" id="KW-1003">Cell membrane</keyword>
<dbReference type="PANTHER" id="PTHR35529">
    <property type="entry name" value="MANGANESE EFFLUX PUMP MNTP-RELATED"/>
    <property type="match status" value="1"/>
</dbReference>
<evidence type="ECO:0000256" key="5">
    <source>
        <dbReference type="SAM" id="Phobius"/>
    </source>
</evidence>
<dbReference type="Pfam" id="PF02659">
    <property type="entry name" value="Mntp"/>
    <property type="match status" value="2"/>
</dbReference>
<reference evidence="6 7" key="1">
    <citation type="submission" date="2024-09" db="EMBL/GenBank/DDBJ databases">
        <title>Paenibacillus zeirhizospherea sp. nov., isolated from surface of the maize (Zea mays) roots in a horticulture field, Hungary.</title>
        <authorList>
            <person name="Marton D."/>
            <person name="Farkas M."/>
            <person name="Bedics A."/>
            <person name="Toth E."/>
            <person name="Tancsics A."/>
            <person name="Boka K."/>
            <person name="Maroti G."/>
            <person name="Kriszt B."/>
            <person name="Cserhati M."/>
        </authorList>
    </citation>
    <scope>NUCLEOTIDE SEQUENCE [LARGE SCALE GENOMIC DNA]</scope>
    <source>
        <strain evidence="6 7">KCTC 33519</strain>
    </source>
</reference>
<gene>
    <name evidence="6" type="primary">ytaF</name>
    <name evidence="6" type="ORF">ACE41H_11465</name>
</gene>
<feature type="transmembrane region" description="Helical" evidence="5">
    <location>
        <begin position="174"/>
        <end position="196"/>
    </location>
</feature>
<comment type="caution">
    <text evidence="6">The sequence shown here is derived from an EMBL/GenBank/DDBJ whole genome shotgun (WGS) entry which is preliminary data.</text>
</comment>
<feature type="transmembrane region" description="Helical" evidence="5">
    <location>
        <begin position="208"/>
        <end position="226"/>
    </location>
</feature>
<evidence type="ECO:0000313" key="7">
    <source>
        <dbReference type="Proteomes" id="UP001580346"/>
    </source>
</evidence>
<dbReference type="RefSeq" id="WP_375355382.1">
    <property type="nucleotide sequence ID" value="NZ_JBHHMI010000008.1"/>
</dbReference>
<dbReference type="Proteomes" id="UP001580346">
    <property type="component" value="Unassembled WGS sequence"/>
</dbReference>
<name>A0ABV5AT59_9BACL</name>
<dbReference type="NCBIfam" id="TIGR02840">
    <property type="entry name" value="spore_YtaF"/>
    <property type="match status" value="1"/>
</dbReference>
<evidence type="ECO:0000256" key="4">
    <source>
        <dbReference type="ARBA" id="ARBA00023136"/>
    </source>
</evidence>
<dbReference type="EMBL" id="JBHHMI010000008">
    <property type="protein sequence ID" value="MFB5267397.1"/>
    <property type="molecule type" value="Genomic_DNA"/>
</dbReference>
<dbReference type="InterPro" id="IPR014205">
    <property type="entry name" value="Spore_YtaF"/>
</dbReference>
<evidence type="ECO:0000256" key="1">
    <source>
        <dbReference type="ARBA" id="ARBA00022475"/>
    </source>
</evidence>
<keyword evidence="7" id="KW-1185">Reference proteome</keyword>
<evidence type="ECO:0000256" key="2">
    <source>
        <dbReference type="ARBA" id="ARBA00022692"/>
    </source>
</evidence>
<keyword evidence="3 5" id="KW-1133">Transmembrane helix</keyword>
<sequence>MEFAWFSLLLLAFALSLDSFGVGVTYGLRKMRIPIGSILIICLCSGLIIMVSMQAGTLLMRFLSPVFTSLLGAVILIGIGCWSLIHSVQSGANKEEAREAILHEKELESEAAEGSGKMLFSMELRKIGLVIHILRSPSAADTDRSGSISAQEAIWLGMALSLDSFGAGLGAAMLGYNSLLTALTIAVFSGLFLIMGMKAGFRLAAFRFMKVFSVLPALLLIIMGMMKLL</sequence>
<feature type="transmembrane region" description="Helical" evidence="5">
    <location>
        <begin position="63"/>
        <end position="85"/>
    </location>
</feature>
<accession>A0ABV5AT59</accession>
<protein>
    <submittedName>
        <fullName evidence="6">Sporulation membrane protein YtaF</fullName>
    </submittedName>
</protein>